<gene>
    <name evidence="2" type="primary">pnk1</name>
    <name evidence="2" type="ORF">H4R34_004410</name>
</gene>
<organism evidence="2 3">
    <name type="scientific">Dimargaris verticillata</name>
    <dbReference type="NCBI Taxonomy" id="2761393"/>
    <lineage>
        <taxon>Eukaryota</taxon>
        <taxon>Fungi</taxon>
        <taxon>Fungi incertae sedis</taxon>
        <taxon>Zoopagomycota</taxon>
        <taxon>Kickxellomycotina</taxon>
        <taxon>Dimargaritomycetes</taxon>
        <taxon>Dimargaritales</taxon>
        <taxon>Dimargaritaceae</taxon>
        <taxon>Dimargaris</taxon>
    </lineage>
</organism>
<dbReference type="InterPro" id="IPR027417">
    <property type="entry name" value="P-loop_NTPase"/>
</dbReference>
<dbReference type="GO" id="GO:0046403">
    <property type="term" value="F:polynucleotide 3'-phosphatase activity"/>
    <property type="evidence" value="ECO:0007669"/>
    <property type="project" value="TreeGrafter"/>
</dbReference>
<dbReference type="PANTHER" id="PTHR12083">
    <property type="entry name" value="BIFUNCTIONAL POLYNUCLEOTIDE PHOSPHATASE/KINASE"/>
    <property type="match status" value="1"/>
</dbReference>
<dbReference type="OrthoDB" id="19045at2759"/>
<dbReference type="Pfam" id="PF13671">
    <property type="entry name" value="AAA_33"/>
    <property type="match status" value="1"/>
</dbReference>
<dbReference type="AlphaFoldDB" id="A0A9W8B0M9"/>
<reference evidence="2" key="1">
    <citation type="submission" date="2022-07" db="EMBL/GenBank/DDBJ databases">
        <title>Phylogenomic reconstructions and comparative analyses of Kickxellomycotina fungi.</title>
        <authorList>
            <person name="Reynolds N.K."/>
            <person name="Stajich J.E."/>
            <person name="Barry K."/>
            <person name="Grigoriev I.V."/>
            <person name="Crous P."/>
            <person name="Smith M.E."/>
        </authorList>
    </citation>
    <scope>NUCLEOTIDE SEQUENCE</scope>
    <source>
        <strain evidence="2">RSA 567</strain>
    </source>
</reference>
<keyword evidence="2" id="KW-0808">Transferase</keyword>
<feature type="region of interest" description="Disordered" evidence="1">
    <location>
        <begin position="1"/>
        <end position="20"/>
    </location>
</feature>
<dbReference type="InterPro" id="IPR013954">
    <property type="entry name" value="PNK3P"/>
</dbReference>
<keyword evidence="3" id="KW-1185">Reference proteome</keyword>
<dbReference type="GO" id="GO:0006281">
    <property type="term" value="P:DNA repair"/>
    <property type="evidence" value="ECO:0007669"/>
    <property type="project" value="TreeGrafter"/>
</dbReference>
<dbReference type="FunFam" id="3.40.50.300:FF:000737">
    <property type="entry name" value="Bifunctional polynucleotide phosphatase/kinase"/>
    <property type="match status" value="1"/>
</dbReference>
<dbReference type="NCBIfam" id="TIGR01664">
    <property type="entry name" value="DNA-3'-Pase"/>
    <property type="match status" value="1"/>
</dbReference>
<dbReference type="SUPFAM" id="SSF52540">
    <property type="entry name" value="P-loop containing nucleoside triphosphate hydrolases"/>
    <property type="match status" value="1"/>
</dbReference>
<dbReference type="PANTHER" id="PTHR12083:SF9">
    <property type="entry name" value="BIFUNCTIONAL POLYNUCLEOTIDE PHOSPHATASE_KINASE"/>
    <property type="match status" value="1"/>
</dbReference>
<keyword evidence="2" id="KW-0418">Kinase</keyword>
<dbReference type="InterPro" id="IPR036412">
    <property type="entry name" value="HAD-like_sf"/>
</dbReference>
<dbReference type="InterPro" id="IPR006551">
    <property type="entry name" value="Polynucleotide_phosphatase"/>
</dbReference>
<dbReference type="GO" id="GO:0046404">
    <property type="term" value="F:ATP-dependent polydeoxyribonucleotide 5'-hydroxyl-kinase activity"/>
    <property type="evidence" value="ECO:0007669"/>
    <property type="project" value="TreeGrafter"/>
</dbReference>
<dbReference type="Gene3D" id="3.40.50.1000">
    <property type="entry name" value="HAD superfamily/HAD-like"/>
    <property type="match status" value="1"/>
</dbReference>
<sequence length="469" mass="53092">MPPKRQPTSPAGAVERKRAHVAPTDDLASLTLHDLTQPIVPNTQQRTLLGFVTKPAHVTEKPAPVIDWLRAGSLIIGQYRNPLPSNKIACFDLDATLIKVKGNHVFPKSVDDWLLWIDTLPQTLRKLVDDGYKIVIMSNQGGLKNSFDKGNTKAFAKCRMFLDKLEQVAPALDVPLQILAATRNDLYRKPRLGMWHFLEHYLNDGQPIDRSQCYYVGDAAGRAHGWKAGLRKDHASTDRKFAENIGIPFYTPEEYFCGEEPAPFSYGTFDPRLVPEQDDNEMKALSPNPTVQEIVVIVGYPASGKSSLAKLHFAKAGYVYVNQDTLKTRAKCVKACSEALRDGKSVVIDNTNPDRATRKLYIQEAQKAKCPVRCIHYDVGEDLARHNNFYRAYGWLDYHDFIVQNARTSEASAPRMVPDVAYYTYASRFEEPTTDEGFSKVDTITFRLNPKLLHPDADQQTTRWQHWYH</sequence>
<dbReference type="EMBL" id="JANBQB010000552">
    <property type="protein sequence ID" value="KAJ1975233.1"/>
    <property type="molecule type" value="Genomic_DNA"/>
</dbReference>
<dbReference type="Gene3D" id="3.40.50.300">
    <property type="entry name" value="P-loop containing nucleotide triphosphate hydrolases"/>
    <property type="match status" value="1"/>
</dbReference>
<evidence type="ECO:0000313" key="2">
    <source>
        <dbReference type="EMBL" id="KAJ1975233.1"/>
    </source>
</evidence>
<dbReference type="SUPFAM" id="SSF56784">
    <property type="entry name" value="HAD-like"/>
    <property type="match status" value="1"/>
</dbReference>
<comment type="caution">
    <text evidence="2">The sequence shown here is derived from an EMBL/GenBank/DDBJ whole genome shotgun (WGS) entry which is preliminary data.</text>
</comment>
<dbReference type="GO" id="GO:0003690">
    <property type="term" value="F:double-stranded DNA binding"/>
    <property type="evidence" value="ECO:0007669"/>
    <property type="project" value="TreeGrafter"/>
</dbReference>
<dbReference type="InterPro" id="IPR006549">
    <property type="entry name" value="HAD-SF_hydro_IIIA"/>
</dbReference>
<protein>
    <submittedName>
        <fullName evidence="2">DNA kinase/phosphatase Pnk1</fullName>
    </submittedName>
</protein>
<dbReference type="Proteomes" id="UP001151582">
    <property type="component" value="Unassembled WGS sequence"/>
</dbReference>
<dbReference type="NCBIfam" id="TIGR01662">
    <property type="entry name" value="HAD-SF-IIIA"/>
    <property type="match status" value="1"/>
</dbReference>
<evidence type="ECO:0000256" key="1">
    <source>
        <dbReference type="SAM" id="MobiDB-lite"/>
    </source>
</evidence>
<dbReference type="InterPro" id="IPR023214">
    <property type="entry name" value="HAD_sf"/>
</dbReference>
<evidence type="ECO:0000313" key="3">
    <source>
        <dbReference type="Proteomes" id="UP001151582"/>
    </source>
</evidence>
<proteinExistence type="predicted"/>
<name>A0A9W8B0M9_9FUNG</name>
<dbReference type="Pfam" id="PF08645">
    <property type="entry name" value="PNK3P"/>
    <property type="match status" value="1"/>
</dbReference>
<accession>A0A9W8B0M9</accession>